<dbReference type="OrthoDB" id="1029639at2759"/>
<evidence type="ECO:0000259" key="18">
    <source>
        <dbReference type="PROSITE" id="PS51847"/>
    </source>
</evidence>
<feature type="transmembrane region" description="Helical" evidence="16">
    <location>
        <begin position="6"/>
        <end position="39"/>
    </location>
</feature>
<sequence>MTWQNYVIPVIGNFIILGSCFLLGYYQFSFGWILILVVLHGLKSYMWRQREKRLLGLRQAALKEQEVILAQLQDLPAWVQFPDTERVEWLNKVIFQLWPYITEYAKHFMREHIEPEVKLQLPAIFKSFKFTKMDMGDIPCRVGGIKVYTHNVGRDRIIVDMDIAYAGDADFSVSVAGFTGGLNQLQFSGKLRAVLKPLLPHPPMVGGVSGFFLEEPKIDFNLTGMGEFVEVPGLLNAIRAIINSQVSALCVIPNEIVIPLAPNVDLTKLRLADPDGVLRLKIVEAKNLENRDIKFTKNMASDPYCQIQVGSQFYRTKTIDNDLNPVWNECFEFVVDQANGQKLRIELFDYDKASSDEELGRLTIDLNNVKEKRNLDDWFPLDACKHGDIHIQAAWINLSSSPLDLTCQEFGSSWFNTDKPVHSALLMIFIDSVSDLPYPKAKLEPSPYIMVNLGKDFQQTPIKRKTVNPLFQSKIMFFIRHPERQELKFEAIDHATKRSLGELVLPLKTILQEPNLEFFEQTFPLTQGVHQSSMVITARIRALVTDQQERNFASEGNREAIYGNEVFIERAEKLATVDETNKRGRNSTQYEVNPQKPNETNSSGKALIFDSKLPINEQIKMRRNSSESATSAYKRRRTFGEKLFLRKHTQGKGNPTGQNGRLQFGLQHLKESNKLIVRIIRVIELYPLDSQGSADPYLTVRLTPSNDKRGGEKRRTAIVRKSLDPLFDNQFEFDLHFSDIENHMLIFTVKDATNYGPFSKAPVLGMVQVRLDSVGITEEFSSFWYDLKCN</sequence>
<dbReference type="SUPFAM" id="SSF49562">
    <property type="entry name" value="C2 domain (Calcium/lipid-binding domain, CaLB)"/>
    <property type="match status" value="3"/>
</dbReference>
<keyword evidence="5" id="KW-1003">Cell membrane</keyword>
<dbReference type="InterPro" id="IPR051634">
    <property type="entry name" value="Extended_Synaptotagmin"/>
</dbReference>
<dbReference type="GO" id="GO:0005509">
    <property type="term" value="F:calcium ion binding"/>
    <property type="evidence" value="ECO:0007669"/>
    <property type="project" value="TreeGrafter"/>
</dbReference>
<evidence type="ECO:0000256" key="9">
    <source>
        <dbReference type="ARBA" id="ARBA00022824"/>
    </source>
</evidence>
<proteinExistence type="inferred from homology"/>
<keyword evidence="4" id="KW-0813">Transport</keyword>
<reference evidence="19" key="1">
    <citation type="submission" date="2021-09" db="EMBL/GenBank/DDBJ databases">
        <authorList>
            <consortium name="Pathogen Informatics"/>
        </authorList>
    </citation>
    <scope>NUCLEOTIDE SEQUENCE</scope>
</reference>
<dbReference type="GO" id="GO:0035091">
    <property type="term" value="F:phosphatidylinositol binding"/>
    <property type="evidence" value="ECO:0007669"/>
    <property type="project" value="TreeGrafter"/>
</dbReference>
<dbReference type="GO" id="GO:0006869">
    <property type="term" value="P:lipid transport"/>
    <property type="evidence" value="ECO:0007669"/>
    <property type="project" value="UniProtKB-KW"/>
</dbReference>
<evidence type="ECO:0000256" key="8">
    <source>
        <dbReference type="ARBA" id="ARBA00022737"/>
    </source>
</evidence>
<feature type="domain" description="SMP-LTD" evidence="18">
    <location>
        <begin position="83"/>
        <end position="261"/>
    </location>
</feature>
<gene>
    <name evidence="19" type="ORF">CJOHNSTONI_LOCUS2974</name>
</gene>
<dbReference type="Gene3D" id="2.60.40.150">
    <property type="entry name" value="C2 domain"/>
    <property type="match status" value="3"/>
</dbReference>
<feature type="domain" description="C2" evidence="17">
    <location>
        <begin position="258"/>
        <end position="379"/>
    </location>
</feature>
<dbReference type="InterPro" id="IPR037749">
    <property type="entry name" value="Ext_Synaptotagmin_C2B"/>
</dbReference>
<dbReference type="InterPro" id="IPR031468">
    <property type="entry name" value="SMP_LBD"/>
</dbReference>
<dbReference type="CDD" id="cd08391">
    <property type="entry name" value="C2A_C2C_Synaptotagmin_like"/>
    <property type="match status" value="1"/>
</dbReference>
<evidence type="ECO:0000256" key="15">
    <source>
        <dbReference type="SAM" id="MobiDB-lite"/>
    </source>
</evidence>
<dbReference type="CDD" id="cd21670">
    <property type="entry name" value="SMP_ESyt"/>
    <property type="match status" value="1"/>
</dbReference>
<evidence type="ECO:0000256" key="2">
    <source>
        <dbReference type="ARBA" id="ARBA00004477"/>
    </source>
</evidence>
<keyword evidence="14 16" id="KW-0472">Membrane</keyword>
<dbReference type="PANTHER" id="PTHR45761:SF1">
    <property type="entry name" value="EXTENDED SYNAPTOTAGMIN-LIKE PROTEIN 2, ISOFORM C"/>
    <property type="match status" value="1"/>
</dbReference>
<comment type="subcellular location">
    <subcellularLocation>
        <location evidence="1">Cell membrane</location>
        <topology evidence="1">Peripheral membrane protein</topology>
    </subcellularLocation>
    <subcellularLocation>
        <location evidence="2">Endoplasmic reticulum membrane</location>
        <topology evidence="2">Multi-pass membrane protein</topology>
    </subcellularLocation>
</comment>
<evidence type="ECO:0000313" key="20">
    <source>
        <dbReference type="Proteomes" id="UP000746747"/>
    </source>
</evidence>
<dbReference type="GO" id="GO:0005544">
    <property type="term" value="F:calcium-dependent phospholipid binding"/>
    <property type="evidence" value="ECO:0007669"/>
    <property type="project" value="TreeGrafter"/>
</dbReference>
<dbReference type="GO" id="GO:0005789">
    <property type="term" value="C:endoplasmic reticulum membrane"/>
    <property type="evidence" value="ECO:0007669"/>
    <property type="project" value="UniProtKB-SubCell"/>
</dbReference>
<dbReference type="InterPro" id="IPR035892">
    <property type="entry name" value="C2_domain_sf"/>
</dbReference>
<dbReference type="GO" id="GO:0061817">
    <property type="term" value="P:endoplasmic reticulum-plasma membrane tethering"/>
    <property type="evidence" value="ECO:0007669"/>
    <property type="project" value="InterPro"/>
</dbReference>
<dbReference type="FunFam" id="2.60.40.150:FF:000025">
    <property type="entry name" value="Extended synaptotagmin 2"/>
    <property type="match status" value="1"/>
</dbReference>
<dbReference type="Pfam" id="PF17047">
    <property type="entry name" value="SMP_LBD"/>
    <property type="match status" value="1"/>
</dbReference>
<feature type="compositionally biased region" description="Polar residues" evidence="15">
    <location>
        <begin position="586"/>
        <end position="604"/>
    </location>
</feature>
<evidence type="ECO:0000313" key="19">
    <source>
        <dbReference type="EMBL" id="CAG9532683.1"/>
    </source>
</evidence>
<name>A0A8J2M374_9BILA</name>
<dbReference type="PANTHER" id="PTHR45761">
    <property type="entry name" value="EXTENDED SYNAPTOTAGMIN-LIKE PROTEIN 2, ISOFORM C"/>
    <property type="match status" value="1"/>
</dbReference>
<keyword evidence="9" id="KW-0256">Endoplasmic reticulum</keyword>
<comment type="caution">
    <text evidence="19">The sequence shown here is derived from an EMBL/GenBank/DDBJ whole genome shotgun (WGS) entry which is preliminary data.</text>
</comment>
<dbReference type="GO" id="GO:0005886">
    <property type="term" value="C:plasma membrane"/>
    <property type="evidence" value="ECO:0007669"/>
    <property type="project" value="UniProtKB-SubCell"/>
</dbReference>
<evidence type="ECO:0000256" key="3">
    <source>
        <dbReference type="ARBA" id="ARBA00005867"/>
    </source>
</evidence>
<evidence type="ECO:0000256" key="6">
    <source>
        <dbReference type="ARBA" id="ARBA00022692"/>
    </source>
</evidence>
<organism evidence="19 20">
    <name type="scientific">Cercopithifilaria johnstoni</name>
    <dbReference type="NCBI Taxonomy" id="2874296"/>
    <lineage>
        <taxon>Eukaryota</taxon>
        <taxon>Metazoa</taxon>
        <taxon>Ecdysozoa</taxon>
        <taxon>Nematoda</taxon>
        <taxon>Chromadorea</taxon>
        <taxon>Rhabditida</taxon>
        <taxon>Spirurina</taxon>
        <taxon>Spiruromorpha</taxon>
        <taxon>Filarioidea</taxon>
        <taxon>Onchocercidae</taxon>
        <taxon>Cercopithifilaria</taxon>
    </lineage>
</organism>
<keyword evidence="20" id="KW-1185">Reference proteome</keyword>
<dbReference type="PROSITE" id="PS51847">
    <property type="entry name" value="SMP"/>
    <property type="match status" value="1"/>
</dbReference>
<keyword evidence="7" id="KW-0479">Metal-binding</keyword>
<keyword evidence="13" id="KW-0446">Lipid-binding</keyword>
<dbReference type="Proteomes" id="UP000746747">
    <property type="component" value="Unassembled WGS sequence"/>
</dbReference>
<dbReference type="InterPro" id="IPR037733">
    <property type="entry name" value="Ext_Synaptotagmin_C2A"/>
</dbReference>
<protein>
    <submittedName>
        <fullName evidence="19">Uncharacterized protein</fullName>
    </submittedName>
</protein>
<dbReference type="InterPro" id="IPR000008">
    <property type="entry name" value="C2_dom"/>
</dbReference>
<dbReference type="InterPro" id="IPR039010">
    <property type="entry name" value="Synaptotagmin_SMP"/>
</dbReference>
<feature type="region of interest" description="Disordered" evidence="15">
    <location>
        <begin position="578"/>
        <end position="604"/>
    </location>
</feature>
<keyword evidence="10" id="KW-0106">Calcium</keyword>
<dbReference type="CDD" id="cd04050">
    <property type="entry name" value="C2B_Synaptotagmin-like"/>
    <property type="match status" value="1"/>
</dbReference>
<evidence type="ECO:0000256" key="10">
    <source>
        <dbReference type="ARBA" id="ARBA00022837"/>
    </source>
</evidence>
<dbReference type="GO" id="GO:0031210">
    <property type="term" value="F:phosphatidylcholine binding"/>
    <property type="evidence" value="ECO:0007669"/>
    <property type="project" value="TreeGrafter"/>
</dbReference>
<evidence type="ECO:0000256" key="1">
    <source>
        <dbReference type="ARBA" id="ARBA00004202"/>
    </source>
</evidence>
<dbReference type="Pfam" id="PF00168">
    <property type="entry name" value="C2"/>
    <property type="match status" value="3"/>
</dbReference>
<dbReference type="EMBL" id="CAKAEH010001030">
    <property type="protein sequence ID" value="CAG9532683.1"/>
    <property type="molecule type" value="Genomic_DNA"/>
</dbReference>
<keyword evidence="11 16" id="KW-1133">Transmembrane helix</keyword>
<dbReference type="GO" id="GO:0008429">
    <property type="term" value="F:phosphatidylethanolamine binding"/>
    <property type="evidence" value="ECO:0007669"/>
    <property type="project" value="TreeGrafter"/>
</dbReference>
<evidence type="ECO:0000256" key="12">
    <source>
        <dbReference type="ARBA" id="ARBA00023055"/>
    </source>
</evidence>
<evidence type="ECO:0000256" key="7">
    <source>
        <dbReference type="ARBA" id="ARBA00022723"/>
    </source>
</evidence>
<feature type="domain" description="C2" evidence="17">
    <location>
        <begin position="409"/>
        <end position="530"/>
    </location>
</feature>
<dbReference type="PROSITE" id="PS50004">
    <property type="entry name" value="C2"/>
    <property type="match status" value="3"/>
</dbReference>
<feature type="domain" description="C2" evidence="17">
    <location>
        <begin position="658"/>
        <end position="785"/>
    </location>
</feature>
<evidence type="ECO:0000256" key="14">
    <source>
        <dbReference type="ARBA" id="ARBA00023136"/>
    </source>
</evidence>
<dbReference type="SMART" id="SM00239">
    <property type="entry name" value="C2"/>
    <property type="match status" value="3"/>
</dbReference>
<evidence type="ECO:0000256" key="13">
    <source>
        <dbReference type="ARBA" id="ARBA00023121"/>
    </source>
</evidence>
<evidence type="ECO:0000256" key="5">
    <source>
        <dbReference type="ARBA" id="ARBA00022475"/>
    </source>
</evidence>
<keyword evidence="8" id="KW-0677">Repeat</keyword>
<keyword evidence="12" id="KW-0445">Lipid transport</keyword>
<evidence type="ECO:0000256" key="11">
    <source>
        <dbReference type="ARBA" id="ARBA00022989"/>
    </source>
</evidence>
<evidence type="ECO:0000259" key="17">
    <source>
        <dbReference type="PROSITE" id="PS50004"/>
    </source>
</evidence>
<evidence type="ECO:0000256" key="4">
    <source>
        <dbReference type="ARBA" id="ARBA00022448"/>
    </source>
</evidence>
<evidence type="ECO:0000256" key="16">
    <source>
        <dbReference type="SAM" id="Phobius"/>
    </source>
</evidence>
<comment type="similarity">
    <text evidence="3">Belongs to the extended synaptotagmin family.</text>
</comment>
<accession>A0A8J2M374</accession>
<keyword evidence="6 16" id="KW-0812">Transmembrane</keyword>
<dbReference type="PRINTS" id="PR00360">
    <property type="entry name" value="C2DOMAIN"/>
</dbReference>
<dbReference type="AlphaFoldDB" id="A0A8J2M374"/>